<evidence type="ECO:0000313" key="4">
    <source>
        <dbReference type="Proteomes" id="UP000011761"/>
    </source>
</evidence>
<dbReference type="GO" id="GO:0008270">
    <property type="term" value="F:zinc ion binding"/>
    <property type="evidence" value="ECO:0007669"/>
    <property type="project" value="UniProtKB-KW"/>
</dbReference>
<organism evidence="3 4">
    <name type="scientific">Baudoinia panamericana (strain UAMH 10762)</name>
    <name type="common">Angels' share fungus</name>
    <name type="synonym">Baudoinia compniacensis (strain UAMH 10762)</name>
    <dbReference type="NCBI Taxonomy" id="717646"/>
    <lineage>
        <taxon>Eukaryota</taxon>
        <taxon>Fungi</taxon>
        <taxon>Dikarya</taxon>
        <taxon>Ascomycota</taxon>
        <taxon>Pezizomycotina</taxon>
        <taxon>Dothideomycetes</taxon>
        <taxon>Dothideomycetidae</taxon>
        <taxon>Mycosphaerellales</taxon>
        <taxon>Teratosphaeriaceae</taxon>
        <taxon>Baudoinia</taxon>
    </lineage>
</organism>
<dbReference type="Pfam" id="PF25543">
    <property type="entry name" value="zf-CCCH_tandem"/>
    <property type="match status" value="1"/>
</dbReference>
<dbReference type="GeneID" id="19109684"/>
<dbReference type="OrthoDB" id="2270193at2759"/>
<evidence type="ECO:0000313" key="3">
    <source>
        <dbReference type="EMBL" id="EMD00486.1"/>
    </source>
</evidence>
<feature type="domain" description="C3H1-type" evidence="2">
    <location>
        <begin position="433"/>
        <end position="462"/>
    </location>
</feature>
<feature type="zinc finger region" description="C3H1-type" evidence="1">
    <location>
        <begin position="386"/>
        <end position="414"/>
    </location>
</feature>
<feature type="domain" description="C3H1-type" evidence="2">
    <location>
        <begin position="386"/>
        <end position="414"/>
    </location>
</feature>
<dbReference type="AlphaFoldDB" id="M2NMR8"/>
<keyword evidence="1" id="KW-0862">Zinc</keyword>
<proteinExistence type="predicted"/>
<evidence type="ECO:0000256" key="1">
    <source>
        <dbReference type="PROSITE-ProRule" id="PRU00723"/>
    </source>
</evidence>
<dbReference type="PROSITE" id="PS50103">
    <property type="entry name" value="ZF_C3H1"/>
    <property type="match status" value="2"/>
</dbReference>
<keyword evidence="1" id="KW-0479">Metal-binding</keyword>
<name>M2NMR8_BAUPA</name>
<dbReference type="PANTHER" id="PTHR37543">
    <property type="entry name" value="CCCH ZINC FINGER DNA BINDING PROTEIN (AFU_ORTHOLOGUE AFUA_5G12760)"/>
    <property type="match status" value="1"/>
</dbReference>
<dbReference type="InterPro" id="IPR057683">
    <property type="entry name" value="DUF7923"/>
</dbReference>
<dbReference type="eggNOG" id="ENOG502S3N6">
    <property type="taxonomic scope" value="Eukaryota"/>
</dbReference>
<reference evidence="3 4" key="1">
    <citation type="journal article" date="2012" name="PLoS Pathog.">
        <title>Diverse lifestyles and strategies of plant pathogenesis encoded in the genomes of eighteen Dothideomycetes fungi.</title>
        <authorList>
            <person name="Ohm R.A."/>
            <person name="Feau N."/>
            <person name="Henrissat B."/>
            <person name="Schoch C.L."/>
            <person name="Horwitz B.A."/>
            <person name="Barry K.W."/>
            <person name="Condon B.J."/>
            <person name="Copeland A.C."/>
            <person name="Dhillon B."/>
            <person name="Glaser F."/>
            <person name="Hesse C.N."/>
            <person name="Kosti I."/>
            <person name="LaButti K."/>
            <person name="Lindquist E.A."/>
            <person name="Lucas S."/>
            <person name="Salamov A.A."/>
            <person name="Bradshaw R.E."/>
            <person name="Ciuffetti L."/>
            <person name="Hamelin R.C."/>
            <person name="Kema G.H.J."/>
            <person name="Lawrence C."/>
            <person name="Scott J.A."/>
            <person name="Spatafora J.W."/>
            <person name="Turgeon B.G."/>
            <person name="de Wit P.J.G.M."/>
            <person name="Zhong S."/>
            <person name="Goodwin S.B."/>
            <person name="Grigoriev I.V."/>
        </authorList>
    </citation>
    <scope>NUCLEOTIDE SEQUENCE [LARGE SCALE GENOMIC DNA]</scope>
    <source>
        <strain evidence="3 4">UAMH 10762</strain>
    </source>
</reference>
<gene>
    <name evidence="3" type="ORF">BAUCODRAFT_20579</name>
</gene>
<dbReference type="EMBL" id="KB445550">
    <property type="protein sequence ID" value="EMD00486.1"/>
    <property type="molecule type" value="Genomic_DNA"/>
</dbReference>
<dbReference type="Pfam" id="PF25540">
    <property type="entry name" value="DUF7923"/>
    <property type="match status" value="1"/>
</dbReference>
<dbReference type="KEGG" id="bcom:BAUCODRAFT_20579"/>
<dbReference type="HOGENOM" id="CLU_031811_4_0_1"/>
<dbReference type="Proteomes" id="UP000011761">
    <property type="component" value="Unassembled WGS sequence"/>
</dbReference>
<dbReference type="PANTHER" id="PTHR37543:SF1">
    <property type="entry name" value="CCCH ZINC FINGER DNA BINDING PROTEIN (AFU_ORTHOLOGUE AFUA_5G12760)"/>
    <property type="match status" value="1"/>
</dbReference>
<keyword evidence="1" id="KW-0863">Zinc-finger</keyword>
<evidence type="ECO:0000259" key="2">
    <source>
        <dbReference type="PROSITE" id="PS50103"/>
    </source>
</evidence>
<protein>
    <recommendedName>
        <fullName evidence="2">C3H1-type domain-containing protein</fullName>
    </recommendedName>
</protein>
<dbReference type="InterPro" id="IPR000571">
    <property type="entry name" value="Znf_CCCH"/>
</dbReference>
<dbReference type="STRING" id="717646.M2NMR8"/>
<dbReference type="OMA" id="GPCHDNG"/>
<dbReference type="RefSeq" id="XP_007671670.1">
    <property type="nucleotide sequence ID" value="XM_007673480.1"/>
</dbReference>
<feature type="zinc finger region" description="C3H1-type" evidence="1">
    <location>
        <begin position="433"/>
        <end position="462"/>
    </location>
</feature>
<sequence length="493" mass="54452">MNGHSTAIMPYADRLKAFRKSDEERDSMIAEILRNYEELQLKYNEKCDDYNNEIESRRMWQSKARSTEAAFNEQKQASGSNNFAVAILDGDGAVFNDYLYAQGKEGGADAAHQLYTALRNNLLSLYPEANVSDWSIVVYIVLNIQGLGTKLQACGIIANPNELTGFGRAFSLAQPLFTFIDVGSGKERADHKVRETLRLFLPNAQCKHVFFGPCHDNGYLPVLEPYRLDSNTASKLTLLETLPAAPGFTQLGLKQLRCPRVFRGENLPAKPVIMPNSFASPSPTITANVPIRSQQSMSAATASFVPQSTAKTTAPMPSPSPSVDPGASNTWAVIGNAEPAAKNISIAPRKTPAKKHMTLNVHGERLDPPLPEKDPAAFKRFADRVNAQGNCCNSYHLTGKCKSGENCKHAHGDRLSPGELLILRHKARSLKCPNQYACRDINCLQGHHCKFGSGCRLDHCRFSDTHSMDLPAKRAYEDGTEDFLPSYLEKYQK</sequence>
<keyword evidence="4" id="KW-1185">Reference proteome</keyword>
<accession>M2NMR8</accession>
<dbReference type="InterPro" id="IPR057654">
    <property type="entry name" value="Znf-CCCH_tandem"/>
</dbReference>